<name>A0A7W8A395_9ACTN</name>
<feature type="transmembrane region" description="Helical" evidence="1">
    <location>
        <begin position="179"/>
        <end position="199"/>
    </location>
</feature>
<keyword evidence="1" id="KW-0472">Membrane</keyword>
<sequence length="203" mass="21437">MIWVAWRRQRLQILVISGVILLYGGAALAERLQPGLTGMTRQLAGYFVGLVAMFWGVPLLARELEGGVYRMSWTQGLTRGRWLAFMLGVAAAGAVVLTGVLAAILAWAVSGEAPGRPRDALDLLQSDAVGPALFARVLFGLCLGAMLGALIRRAQLAVPLAMLGTGLAQLGLLRAGPALELLLCLLGAAGCIALTWLAIHRRS</sequence>
<evidence type="ECO:0000313" key="2">
    <source>
        <dbReference type="EMBL" id="MBB5078802.1"/>
    </source>
</evidence>
<evidence type="ECO:0008006" key="4">
    <source>
        <dbReference type="Google" id="ProtNLM"/>
    </source>
</evidence>
<keyword evidence="1" id="KW-1133">Transmembrane helix</keyword>
<comment type="caution">
    <text evidence="2">The sequence shown here is derived from an EMBL/GenBank/DDBJ whole genome shotgun (WGS) entry which is preliminary data.</text>
</comment>
<feature type="transmembrane region" description="Helical" evidence="1">
    <location>
        <begin position="156"/>
        <end position="173"/>
    </location>
</feature>
<feature type="transmembrane region" description="Helical" evidence="1">
    <location>
        <begin position="82"/>
        <end position="108"/>
    </location>
</feature>
<keyword evidence="1" id="KW-0812">Transmembrane</keyword>
<accession>A0A7W8A395</accession>
<feature type="transmembrane region" description="Helical" evidence="1">
    <location>
        <begin position="128"/>
        <end position="149"/>
    </location>
</feature>
<dbReference type="RefSeq" id="WP_184963832.1">
    <property type="nucleotide sequence ID" value="NZ_JACHIN010000005.1"/>
</dbReference>
<evidence type="ECO:0000313" key="3">
    <source>
        <dbReference type="Proteomes" id="UP000568380"/>
    </source>
</evidence>
<gene>
    <name evidence="2" type="ORF">HNR40_004288</name>
</gene>
<dbReference type="Proteomes" id="UP000568380">
    <property type="component" value="Unassembled WGS sequence"/>
</dbReference>
<feature type="transmembrane region" description="Helical" evidence="1">
    <location>
        <begin position="43"/>
        <end position="61"/>
    </location>
</feature>
<proteinExistence type="predicted"/>
<keyword evidence="3" id="KW-1185">Reference proteome</keyword>
<protein>
    <recommendedName>
        <fullName evidence="4">ABC transporter permease</fullName>
    </recommendedName>
</protein>
<evidence type="ECO:0000256" key="1">
    <source>
        <dbReference type="SAM" id="Phobius"/>
    </source>
</evidence>
<reference evidence="2 3" key="1">
    <citation type="submission" date="2020-08" db="EMBL/GenBank/DDBJ databases">
        <title>Genomic Encyclopedia of Type Strains, Phase IV (KMG-IV): sequencing the most valuable type-strain genomes for metagenomic binning, comparative biology and taxonomic classification.</title>
        <authorList>
            <person name="Goeker M."/>
        </authorList>
    </citation>
    <scope>NUCLEOTIDE SEQUENCE [LARGE SCALE GENOMIC DNA]</scope>
    <source>
        <strain evidence="2 3">DSM 45385</strain>
    </source>
</reference>
<organism evidence="2 3">
    <name type="scientific">Nonomuraea endophytica</name>
    <dbReference type="NCBI Taxonomy" id="714136"/>
    <lineage>
        <taxon>Bacteria</taxon>
        <taxon>Bacillati</taxon>
        <taxon>Actinomycetota</taxon>
        <taxon>Actinomycetes</taxon>
        <taxon>Streptosporangiales</taxon>
        <taxon>Streptosporangiaceae</taxon>
        <taxon>Nonomuraea</taxon>
    </lineage>
</organism>
<dbReference type="EMBL" id="JACHIN010000005">
    <property type="protein sequence ID" value="MBB5078802.1"/>
    <property type="molecule type" value="Genomic_DNA"/>
</dbReference>
<dbReference type="AlphaFoldDB" id="A0A7W8A395"/>